<dbReference type="AlphaFoldDB" id="A0A8H4TW78"/>
<keyword evidence="2" id="KW-1185">Reference proteome</keyword>
<protein>
    <submittedName>
        <fullName evidence="1">Uncharacterized protein</fullName>
    </submittedName>
</protein>
<dbReference type="EMBL" id="JABEXW010000368">
    <property type="protein sequence ID" value="KAF4965137.1"/>
    <property type="molecule type" value="Genomic_DNA"/>
</dbReference>
<accession>A0A8H4TW78</accession>
<comment type="caution">
    <text evidence="1">The sequence shown here is derived from an EMBL/GenBank/DDBJ whole genome shotgun (WGS) entry which is preliminary data.</text>
</comment>
<organism evidence="1 2">
    <name type="scientific">Fusarium sarcochroum</name>
    <dbReference type="NCBI Taxonomy" id="1208366"/>
    <lineage>
        <taxon>Eukaryota</taxon>
        <taxon>Fungi</taxon>
        <taxon>Dikarya</taxon>
        <taxon>Ascomycota</taxon>
        <taxon>Pezizomycotina</taxon>
        <taxon>Sordariomycetes</taxon>
        <taxon>Hypocreomycetidae</taxon>
        <taxon>Hypocreales</taxon>
        <taxon>Nectriaceae</taxon>
        <taxon>Fusarium</taxon>
        <taxon>Fusarium lateritium species complex</taxon>
    </lineage>
</organism>
<proteinExistence type="predicted"/>
<reference evidence="1" key="1">
    <citation type="journal article" date="2020" name="BMC Genomics">
        <title>Correction to: Identification and distribution of gene clusters required for synthesis of sphingolipid metabolism inhibitors in diverse species of the filamentous fungus Fusarium.</title>
        <authorList>
            <person name="Kim H.S."/>
            <person name="Lohmar J.M."/>
            <person name="Busman M."/>
            <person name="Brown D.W."/>
            <person name="Naumann T.A."/>
            <person name="Divon H.H."/>
            <person name="Lysoe E."/>
            <person name="Uhlig S."/>
            <person name="Proctor R.H."/>
        </authorList>
    </citation>
    <scope>NUCLEOTIDE SEQUENCE</scope>
    <source>
        <strain evidence="1">NRRL 20472</strain>
    </source>
</reference>
<dbReference type="Proteomes" id="UP000622797">
    <property type="component" value="Unassembled WGS sequence"/>
</dbReference>
<reference evidence="1" key="2">
    <citation type="submission" date="2020-05" db="EMBL/GenBank/DDBJ databases">
        <authorList>
            <person name="Kim H.-S."/>
            <person name="Proctor R.H."/>
            <person name="Brown D.W."/>
        </authorList>
    </citation>
    <scope>NUCLEOTIDE SEQUENCE</scope>
    <source>
        <strain evidence="1">NRRL 20472</strain>
    </source>
</reference>
<sequence length="128" mass="13696">MSDSSPRVVVGCLLDVSGSMRSTLEAGGPEEHTTERLRAIVHAALKLAQAGRQHNPDASMFVGIFGLGMTSEGLPYPSTADLCAIADHLFSDLEAHRSGHDLLISCANENNVPHVSKYIRQKLGDEEA</sequence>
<evidence type="ECO:0000313" key="2">
    <source>
        <dbReference type="Proteomes" id="UP000622797"/>
    </source>
</evidence>
<dbReference type="OrthoDB" id="3789175at2759"/>
<name>A0A8H4TW78_9HYPO</name>
<gene>
    <name evidence="1" type="ORF">FSARC_7004</name>
</gene>
<evidence type="ECO:0000313" key="1">
    <source>
        <dbReference type="EMBL" id="KAF4965137.1"/>
    </source>
</evidence>